<dbReference type="SUPFAM" id="SSF51395">
    <property type="entry name" value="FMN-linked oxidoreductases"/>
    <property type="match status" value="1"/>
</dbReference>
<feature type="domain" description="NADH:flavin oxidoreductase/NADH oxidase N-terminal" evidence="6">
    <location>
        <begin position="3"/>
        <end position="343"/>
    </location>
</feature>
<dbReference type="AlphaFoldDB" id="A0A1I4P5F5"/>
<evidence type="ECO:0000256" key="1">
    <source>
        <dbReference type="ARBA" id="ARBA00001917"/>
    </source>
</evidence>
<dbReference type="GO" id="GO:0050661">
    <property type="term" value="F:NADP binding"/>
    <property type="evidence" value="ECO:0007669"/>
    <property type="project" value="InterPro"/>
</dbReference>
<dbReference type="RefSeq" id="WP_092043575.1">
    <property type="nucleotide sequence ID" value="NZ_FOTK01000023.1"/>
</dbReference>
<dbReference type="EMBL" id="FOTK01000023">
    <property type="protein sequence ID" value="SFM22969.1"/>
    <property type="molecule type" value="Genomic_DNA"/>
</dbReference>
<sequence>MAKLFEPVTLRDVNLRNRLAVPPMCQYQAEDGFVTTYHTVHYGKLALGGFGLVIVEATAVSPEARITHGDVGLWRDEQVEGLAGIAAFMKAQGAVPGIQLAHAGPKASMQRPYHGDGPLNDADIARGDRPWAIVSASAQAVDQGWLVPEALDAAGIEKVKADFAAAARRALKAGFEVVELHCAHGYLLNSFLSPLTNHRTDAYGGSRENRFRLPLEIARELRAIWPVDKPLFVRVSAVDGLKTGVTIEDTVAFAEALKAVGVDVVDVSSGGVGTTYEHPSGYGHQVPYAERVRRDTGLKTMAVGLIVDPFQAEQVVAEGHADLVAIGREALRNPNFALDAEQALGAAPQDAPYESWVPQLGWWLNGRERKLRRLGAWSNGEDVAA</sequence>
<evidence type="ECO:0000313" key="7">
    <source>
        <dbReference type="EMBL" id="SFM22969.1"/>
    </source>
</evidence>
<dbReference type="GO" id="GO:0010181">
    <property type="term" value="F:FMN binding"/>
    <property type="evidence" value="ECO:0007669"/>
    <property type="project" value="InterPro"/>
</dbReference>
<dbReference type="InterPro" id="IPR044152">
    <property type="entry name" value="YqjM-like"/>
</dbReference>
<evidence type="ECO:0000256" key="3">
    <source>
        <dbReference type="ARBA" id="ARBA00022643"/>
    </source>
</evidence>
<evidence type="ECO:0000256" key="4">
    <source>
        <dbReference type="ARBA" id="ARBA00022857"/>
    </source>
</evidence>
<protein>
    <submittedName>
        <fullName evidence="7">2,4-dienoyl-CoA reductase</fullName>
    </submittedName>
</protein>
<keyword evidence="4" id="KW-0521">NADP</keyword>
<evidence type="ECO:0000256" key="5">
    <source>
        <dbReference type="ARBA" id="ARBA00023002"/>
    </source>
</evidence>
<keyword evidence="3" id="KW-0288">FMN</keyword>
<dbReference type="PANTHER" id="PTHR43303">
    <property type="entry name" value="NADPH DEHYDROGENASE C23G7.10C-RELATED"/>
    <property type="match status" value="1"/>
</dbReference>
<dbReference type="Proteomes" id="UP000199048">
    <property type="component" value="Unassembled WGS sequence"/>
</dbReference>
<gene>
    <name evidence="7" type="ORF">SAMN05192568_102358</name>
</gene>
<dbReference type="Gene3D" id="3.20.20.70">
    <property type="entry name" value="Aldolase class I"/>
    <property type="match status" value="1"/>
</dbReference>
<comment type="cofactor">
    <cofactor evidence="1">
        <name>FMN</name>
        <dbReference type="ChEBI" id="CHEBI:58210"/>
    </cofactor>
</comment>
<dbReference type="InterPro" id="IPR013785">
    <property type="entry name" value="Aldolase_TIM"/>
</dbReference>
<evidence type="ECO:0000256" key="2">
    <source>
        <dbReference type="ARBA" id="ARBA00022630"/>
    </source>
</evidence>
<dbReference type="CDD" id="cd02932">
    <property type="entry name" value="OYE_YqiM_FMN"/>
    <property type="match status" value="1"/>
</dbReference>
<dbReference type="GO" id="GO:0003959">
    <property type="term" value="F:NADPH dehydrogenase activity"/>
    <property type="evidence" value="ECO:0007669"/>
    <property type="project" value="InterPro"/>
</dbReference>
<keyword evidence="2" id="KW-0285">Flavoprotein</keyword>
<dbReference type="STRING" id="582667.SAMN05192568_102358"/>
<accession>A0A1I4P5F5</accession>
<dbReference type="OrthoDB" id="9804454at2"/>
<keyword evidence="8" id="KW-1185">Reference proteome</keyword>
<proteinExistence type="predicted"/>
<reference evidence="8" key="1">
    <citation type="submission" date="2016-10" db="EMBL/GenBank/DDBJ databases">
        <authorList>
            <person name="Varghese N."/>
            <person name="Submissions S."/>
        </authorList>
    </citation>
    <scope>NUCLEOTIDE SEQUENCE [LARGE SCALE GENOMIC DNA]</scope>
    <source>
        <strain evidence="8">BL36</strain>
    </source>
</reference>
<dbReference type="Pfam" id="PF00724">
    <property type="entry name" value="Oxidored_FMN"/>
    <property type="match status" value="1"/>
</dbReference>
<organism evidence="7 8">
    <name type="scientific">Methylobacterium pseudosasicola</name>
    <dbReference type="NCBI Taxonomy" id="582667"/>
    <lineage>
        <taxon>Bacteria</taxon>
        <taxon>Pseudomonadati</taxon>
        <taxon>Pseudomonadota</taxon>
        <taxon>Alphaproteobacteria</taxon>
        <taxon>Hyphomicrobiales</taxon>
        <taxon>Methylobacteriaceae</taxon>
        <taxon>Methylobacterium</taxon>
    </lineage>
</organism>
<dbReference type="InterPro" id="IPR001155">
    <property type="entry name" value="OxRdtase_FMN_N"/>
</dbReference>
<keyword evidence="5" id="KW-0560">Oxidoreductase</keyword>
<evidence type="ECO:0000313" key="8">
    <source>
        <dbReference type="Proteomes" id="UP000199048"/>
    </source>
</evidence>
<evidence type="ECO:0000259" key="6">
    <source>
        <dbReference type="Pfam" id="PF00724"/>
    </source>
</evidence>
<name>A0A1I4P5F5_9HYPH</name>
<dbReference type="PANTHER" id="PTHR43303:SF4">
    <property type="entry name" value="NADPH DEHYDROGENASE C23G7.10C-RELATED"/>
    <property type="match status" value="1"/>
</dbReference>